<dbReference type="RefSeq" id="WP_141864267.1">
    <property type="nucleotide sequence ID" value="NZ_BAABAN010000017.1"/>
</dbReference>
<dbReference type="PROSITE" id="PS51826">
    <property type="entry name" value="PSBD"/>
    <property type="match status" value="1"/>
</dbReference>
<evidence type="ECO:0000256" key="2">
    <source>
        <dbReference type="ARBA" id="ARBA00007317"/>
    </source>
</evidence>
<dbReference type="SUPFAM" id="SSF52777">
    <property type="entry name" value="CoA-dependent acyltransferases"/>
    <property type="match status" value="1"/>
</dbReference>
<keyword evidence="4 6" id="KW-0450">Lipoyl</keyword>
<keyword evidence="10" id="KW-0670">Pyruvate</keyword>
<feature type="region of interest" description="Disordered" evidence="7">
    <location>
        <begin position="200"/>
        <end position="219"/>
    </location>
</feature>
<protein>
    <recommendedName>
        <fullName evidence="6">Dihydrolipoamide acetyltransferase component of pyruvate dehydrogenase complex</fullName>
        <ecNumber evidence="6">2.3.1.-</ecNumber>
    </recommendedName>
</protein>
<dbReference type="InterPro" id="IPR001078">
    <property type="entry name" value="2-oxoacid_DH_actylTfrase"/>
</dbReference>
<evidence type="ECO:0000256" key="1">
    <source>
        <dbReference type="ARBA" id="ARBA00001938"/>
    </source>
</evidence>
<dbReference type="PANTHER" id="PTHR43178:SF5">
    <property type="entry name" value="LIPOAMIDE ACYLTRANSFERASE COMPONENT OF BRANCHED-CHAIN ALPHA-KETO ACID DEHYDROGENASE COMPLEX, MITOCHONDRIAL"/>
    <property type="match status" value="1"/>
</dbReference>
<gene>
    <name evidence="10" type="ORF">FB556_0412</name>
</gene>
<evidence type="ECO:0000256" key="4">
    <source>
        <dbReference type="ARBA" id="ARBA00022823"/>
    </source>
</evidence>
<dbReference type="GO" id="GO:0016407">
    <property type="term" value="F:acetyltransferase activity"/>
    <property type="evidence" value="ECO:0007669"/>
    <property type="project" value="TreeGrafter"/>
</dbReference>
<organism evidence="10 11">
    <name type="scientific">Enteractinococcus coprophilus</name>
    <dbReference type="NCBI Taxonomy" id="1027633"/>
    <lineage>
        <taxon>Bacteria</taxon>
        <taxon>Bacillati</taxon>
        <taxon>Actinomycetota</taxon>
        <taxon>Actinomycetes</taxon>
        <taxon>Micrococcales</taxon>
        <taxon>Micrococcaceae</taxon>
    </lineage>
</organism>
<feature type="compositionally biased region" description="Basic residues" evidence="7">
    <location>
        <begin position="128"/>
        <end position="137"/>
    </location>
</feature>
<evidence type="ECO:0000259" key="8">
    <source>
        <dbReference type="PROSITE" id="PS50968"/>
    </source>
</evidence>
<dbReference type="EC" id="2.3.1.-" evidence="6"/>
<dbReference type="Gene3D" id="2.40.50.100">
    <property type="match status" value="1"/>
</dbReference>
<dbReference type="GO" id="GO:0031405">
    <property type="term" value="F:lipoic acid binding"/>
    <property type="evidence" value="ECO:0007669"/>
    <property type="project" value="TreeGrafter"/>
</dbReference>
<comment type="similarity">
    <text evidence="2 6">Belongs to the 2-oxoacid dehydrogenase family.</text>
</comment>
<evidence type="ECO:0000256" key="7">
    <source>
        <dbReference type="SAM" id="MobiDB-lite"/>
    </source>
</evidence>
<evidence type="ECO:0000256" key="3">
    <source>
        <dbReference type="ARBA" id="ARBA00022679"/>
    </source>
</evidence>
<dbReference type="PANTHER" id="PTHR43178">
    <property type="entry name" value="DIHYDROLIPOAMIDE ACETYLTRANSFERASE COMPONENT OF PYRUVATE DEHYDROGENASE COMPLEX"/>
    <property type="match status" value="1"/>
</dbReference>
<dbReference type="InterPro" id="IPR000089">
    <property type="entry name" value="Biotin_lipoyl"/>
</dbReference>
<dbReference type="SUPFAM" id="SSF47005">
    <property type="entry name" value="Peripheral subunit-binding domain of 2-oxo acid dehydrogenase complex"/>
    <property type="match status" value="1"/>
</dbReference>
<dbReference type="InterPro" id="IPR004167">
    <property type="entry name" value="PSBD"/>
</dbReference>
<dbReference type="InterPro" id="IPR036625">
    <property type="entry name" value="E3-bd_dom_sf"/>
</dbReference>
<proteinExistence type="inferred from homology"/>
<sequence length="458" mass="48437">MTTQVFDLPDLGEGLTEADLVNWLVAVGDTITVDQPIAEVETAKALVEVPSPYAGTVHTLHGNPGDTLHVGNPLITVATTADDGERPGALDYREEERAGITISEDSDDGASGNVLIGYGTSGGTTTGRTRRSKRAVKPARNGTSDPQGASDGASAPRVISPLVRQLARRHEIDLRQLTGSGPEGVILRADVMAAIDGVAQQPAPTASQPAQAQPAADHATAPAGLAIAERVPVTGVRKMIADQMVRSRSTIPDATSWVDVDVTELLDLQSRLKAENPETAPSFLGLIARFVTAALRRYPVLNTRFVETDDGAELVYFDGINLGIATDSERGLVVPAVEHAERYSARELTGEIRQLVDKARRGQCTVAELTRGTFTLNNYGVLGVDGAAAIINAPEVAIMGLGRIIDRPWVVEGQLAVRKVTELTLSFDHRVTDGATASAFLTTVADAMQHPTSILADL</sequence>
<dbReference type="PROSITE" id="PS50968">
    <property type="entry name" value="BIOTINYL_LIPOYL"/>
    <property type="match status" value="1"/>
</dbReference>
<feature type="domain" description="Lipoyl-binding" evidence="8">
    <location>
        <begin position="3"/>
        <end position="78"/>
    </location>
</feature>
<reference evidence="10 11" key="1">
    <citation type="submission" date="2019-06" db="EMBL/GenBank/DDBJ databases">
        <title>Sequencing the genomes of 1000 actinobacteria strains.</title>
        <authorList>
            <person name="Klenk H.-P."/>
        </authorList>
    </citation>
    <scope>NUCLEOTIDE SEQUENCE [LARGE SCALE GENOMIC DNA]</scope>
    <source>
        <strain evidence="10 11">DSM 24083</strain>
    </source>
</reference>
<keyword evidence="3 6" id="KW-0808">Transferase</keyword>
<keyword evidence="11" id="KW-1185">Reference proteome</keyword>
<keyword evidence="5 6" id="KW-0012">Acyltransferase</keyword>
<dbReference type="FunFam" id="3.30.559.10:FF:000007">
    <property type="entry name" value="Dihydrolipoamide acetyltransferase component of pyruvate dehydrogenase complex"/>
    <property type="match status" value="1"/>
</dbReference>
<dbReference type="OrthoDB" id="9805770at2"/>
<evidence type="ECO:0000256" key="5">
    <source>
        <dbReference type="ARBA" id="ARBA00023315"/>
    </source>
</evidence>
<dbReference type="InterPro" id="IPR050743">
    <property type="entry name" value="2-oxoacid_DH_E2_comp"/>
</dbReference>
<comment type="cofactor">
    <cofactor evidence="1 6">
        <name>(R)-lipoate</name>
        <dbReference type="ChEBI" id="CHEBI:83088"/>
    </cofactor>
</comment>
<dbReference type="Pfam" id="PF00198">
    <property type="entry name" value="2-oxoacid_dh"/>
    <property type="match status" value="1"/>
</dbReference>
<evidence type="ECO:0000313" key="11">
    <source>
        <dbReference type="Proteomes" id="UP000319746"/>
    </source>
</evidence>
<dbReference type="EMBL" id="VFOU01000001">
    <property type="protein sequence ID" value="TQL73963.1"/>
    <property type="molecule type" value="Genomic_DNA"/>
</dbReference>
<dbReference type="Proteomes" id="UP000319746">
    <property type="component" value="Unassembled WGS sequence"/>
</dbReference>
<dbReference type="Pfam" id="PF00364">
    <property type="entry name" value="Biotin_lipoyl"/>
    <property type="match status" value="1"/>
</dbReference>
<accession>A0A543AN11</accession>
<evidence type="ECO:0000259" key="9">
    <source>
        <dbReference type="PROSITE" id="PS51826"/>
    </source>
</evidence>
<name>A0A543AN11_9MICC</name>
<dbReference type="CDD" id="cd06849">
    <property type="entry name" value="lipoyl_domain"/>
    <property type="match status" value="1"/>
</dbReference>
<dbReference type="InterPro" id="IPR023213">
    <property type="entry name" value="CAT-like_dom_sf"/>
</dbReference>
<feature type="region of interest" description="Disordered" evidence="7">
    <location>
        <begin position="100"/>
        <end position="156"/>
    </location>
</feature>
<comment type="caution">
    <text evidence="10">The sequence shown here is derived from an EMBL/GenBank/DDBJ whole genome shotgun (WGS) entry which is preliminary data.</text>
</comment>
<dbReference type="Gene3D" id="3.30.559.10">
    <property type="entry name" value="Chloramphenicol acetyltransferase-like domain"/>
    <property type="match status" value="1"/>
</dbReference>
<dbReference type="Gene3D" id="4.10.320.10">
    <property type="entry name" value="E3-binding domain"/>
    <property type="match status" value="1"/>
</dbReference>
<evidence type="ECO:0000313" key="10">
    <source>
        <dbReference type="EMBL" id="TQL73963.1"/>
    </source>
</evidence>
<feature type="domain" description="Peripheral subunit-binding (PSBD)" evidence="9">
    <location>
        <begin position="158"/>
        <end position="195"/>
    </location>
</feature>
<dbReference type="InterPro" id="IPR011053">
    <property type="entry name" value="Single_hybrid_motif"/>
</dbReference>
<dbReference type="GO" id="GO:0005737">
    <property type="term" value="C:cytoplasm"/>
    <property type="evidence" value="ECO:0007669"/>
    <property type="project" value="TreeGrafter"/>
</dbReference>
<evidence type="ECO:0000256" key="6">
    <source>
        <dbReference type="RuleBase" id="RU003423"/>
    </source>
</evidence>
<dbReference type="SUPFAM" id="SSF51230">
    <property type="entry name" value="Single hybrid motif"/>
    <property type="match status" value="1"/>
</dbReference>
<dbReference type="Pfam" id="PF02817">
    <property type="entry name" value="E3_binding"/>
    <property type="match status" value="1"/>
</dbReference>
<dbReference type="AlphaFoldDB" id="A0A543AN11"/>